<dbReference type="Gene3D" id="3.30.10.10">
    <property type="entry name" value="Trypsin Inhibitor V, subunit A"/>
    <property type="match status" value="1"/>
</dbReference>
<dbReference type="PROSITE" id="PS51257">
    <property type="entry name" value="PROKAR_LIPOPROTEIN"/>
    <property type="match status" value="1"/>
</dbReference>
<reference evidence="1 2" key="1">
    <citation type="submission" date="2023-10" db="EMBL/GenBank/DDBJ databases">
        <title>Sphingomonas sp. HF-S4 16S ribosomal RNA gene Genome sequencing and assembly.</title>
        <authorList>
            <person name="Lee H."/>
        </authorList>
    </citation>
    <scope>NUCLEOTIDE SEQUENCE [LARGE SCALE GENOMIC DNA]</scope>
    <source>
        <strain evidence="1 2">HF-S4</strain>
    </source>
</reference>
<protein>
    <submittedName>
        <fullName evidence="1">I78 family peptidase inhibitor</fullName>
    </submittedName>
</protein>
<sequence>MIRFALPALALATIGCTQTPPPGAEVPGVECNAAKLGTLVGKTRSAAVEAEALKLSGAKTVRWLAPDSAATMDFRVDRLNLYTDASGKITRSGCG</sequence>
<evidence type="ECO:0000313" key="2">
    <source>
        <dbReference type="Proteomes" id="UP001273531"/>
    </source>
</evidence>
<keyword evidence="2" id="KW-1185">Reference proteome</keyword>
<dbReference type="Pfam" id="PF11720">
    <property type="entry name" value="Inhibitor_I78"/>
    <property type="match status" value="1"/>
</dbReference>
<accession>A0ABU3Y5U3</accession>
<dbReference type="RefSeq" id="WP_317225644.1">
    <property type="nucleotide sequence ID" value="NZ_JAWJEJ010000001.1"/>
</dbReference>
<comment type="caution">
    <text evidence="1">The sequence shown here is derived from an EMBL/GenBank/DDBJ whole genome shotgun (WGS) entry which is preliminary data.</text>
</comment>
<gene>
    <name evidence="1" type="ORF">RZN05_05660</name>
</gene>
<dbReference type="Proteomes" id="UP001273531">
    <property type="component" value="Unassembled WGS sequence"/>
</dbReference>
<organism evidence="1 2">
    <name type="scientific">Sphingomonas agrestis</name>
    <dbReference type="NCBI Taxonomy" id="3080540"/>
    <lineage>
        <taxon>Bacteria</taxon>
        <taxon>Pseudomonadati</taxon>
        <taxon>Pseudomonadota</taxon>
        <taxon>Alphaproteobacteria</taxon>
        <taxon>Sphingomonadales</taxon>
        <taxon>Sphingomonadaceae</taxon>
        <taxon>Sphingomonas</taxon>
    </lineage>
</organism>
<name>A0ABU3Y5U3_9SPHN</name>
<proteinExistence type="predicted"/>
<evidence type="ECO:0000313" key="1">
    <source>
        <dbReference type="EMBL" id="MDV3456462.1"/>
    </source>
</evidence>
<dbReference type="InterPro" id="IPR021719">
    <property type="entry name" value="Prot_inh_I78"/>
</dbReference>
<dbReference type="EMBL" id="JAWJEJ010000001">
    <property type="protein sequence ID" value="MDV3456462.1"/>
    <property type="molecule type" value="Genomic_DNA"/>
</dbReference>